<evidence type="ECO:0000313" key="3">
    <source>
        <dbReference type="EMBL" id="KAG2941351.1"/>
    </source>
</evidence>
<feature type="compositionally biased region" description="Polar residues" evidence="1">
    <location>
        <begin position="51"/>
        <end position="65"/>
    </location>
</feature>
<feature type="region of interest" description="Disordered" evidence="1">
    <location>
        <begin position="621"/>
        <end position="645"/>
    </location>
</feature>
<evidence type="ECO:0000313" key="4">
    <source>
        <dbReference type="Proteomes" id="UP000736787"/>
    </source>
</evidence>
<comment type="caution">
    <text evidence="3">The sequence shown here is derived from an EMBL/GenBank/DDBJ whole genome shotgun (WGS) entry which is preliminary data.</text>
</comment>
<accession>A0A8T1DP13</accession>
<gene>
    <name evidence="3" type="ORF">PC117_g10254</name>
</gene>
<sequence>MRLAMMRVATYSGRFRVLSPLLKGSKASSGRQLPSTWSSRAPHARRRHYSSNKPTQTPQHTSTPDMSEPEMVMRLMRSQRVWWWMGSLVLGGVGLVAFGPELKLGMSKHTAEVASRSLQDETLRDNTRDLASQIVQTVLNDPKVLDQASRFLQRLVVMESTREALQALVIHTLNDPMTRTQVADLTKHTVAALLEDPKTLRQLVDLLRSTVVDPQAKEALLLLLEQIMRDEQTRANLTQLLAHTFLQDAVKQNVTRTLGDSVHDVLSRRDIQNHAKEFVSGVVRDQTVQAQSGDAIWGTFMYALTPTWLSWIWENPKELAKDKGATTPAAEAAKVMVAATAAEDKLEKQKKEESEKQELNTATAETKDTLSPLQLKKKLSRKSGGSDQDNTSPKRTKTKRMTTPHAASKDTKSVDPAKTASSHADFAERYEDRHWSEPAVDERIKTMHLFVLAVDLLQLQRFAQRVSMSQPRVGRVGIRALCVYAQLLPPVRCHAGFVSPGEAHARVLSLGRSRVQARVALPRRAEECVTRLVKTPLLLHLLQELGCTWKTAVCLSVLRRRASSKTPSSISPLHRRERCEESGTSLPEEEYWGLEIRVALPLRHADVEGTVVETEEMEEMSEASVSECAAGSNACGGEPFEESTV</sequence>
<dbReference type="PANTHER" id="PTHR37935">
    <property type="entry name" value="CHROMOSOME UNDETERMINED SCAFFOLD_14, WHOLE GENOME SHOTGUN SEQUENCE"/>
    <property type="match status" value="1"/>
</dbReference>
<reference evidence="3" key="1">
    <citation type="submission" date="2018-10" db="EMBL/GenBank/DDBJ databases">
        <title>Effector identification in a new, highly contiguous assembly of the strawberry crown rot pathogen Phytophthora cactorum.</title>
        <authorList>
            <person name="Armitage A.D."/>
            <person name="Nellist C.F."/>
            <person name="Bates H."/>
            <person name="Vickerstaff R.J."/>
            <person name="Harrison R.J."/>
        </authorList>
    </citation>
    <scope>NUCLEOTIDE SEQUENCE</scope>
    <source>
        <strain evidence="3">4040</strain>
    </source>
</reference>
<feature type="region of interest" description="Disordered" evidence="1">
    <location>
        <begin position="25"/>
        <end position="69"/>
    </location>
</feature>
<protein>
    <submittedName>
        <fullName evidence="3">Uncharacterized protein</fullName>
    </submittedName>
</protein>
<evidence type="ECO:0000256" key="2">
    <source>
        <dbReference type="SAM" id="Phobius"/>
    </source>
</evidence>
<dbReference type="EMBL" id="RCMK01000246">
    <property type="protein sequence ID" value="KAG2941351.1"/>
    <property type="molecule type" value="Genomic_DNA"/>
</dbReference>
<keyword evidence="2" id="KW-1133">Transmembrane helix</keyword>
<evidence type="ECO:0000256" key="1">
    <source>
        <dbReference type="SAM" id="MobiDB-lite"/>
    </source>
</evidence>
<proteinExistence type="predicted"/>
<keyword evidence="2" id="KW-0472">Membrane</keyword>
<feature type="compositionally biased region" description="Polar residues" evidence="1">
    <location>
        <begin position="26"/>
        <end position="39"/>
    </location>
</feature>
<feature type="compositionally biased region" description="Basic and acidic residues" evidence="1">
    <location>
        <begin position="346"/>
        <end position="358"/>
    </location>
</feature>
<feature type="transmembrane region" description="Helical" evidence="2">
    <location>
        <begin position="81"/>
        <end position="99"/>
    </location>
</feature>
<organism evidence="3 4">
    <name type="scientific">Phytophthora cactorum</name>
    <dbReference type="NCBI Taxonomy" id="29920"/>
    <lineage>
        <taxon>Eukaryota</taxon>
        <taxon>Sar</taxon>
        <taxon>Stramenopiles</taxon>
        <taxon>Oomycota</taxon>
        <taxon>Peronosporomycetes</taxon>
        <taxon>Peronosporales</taxon>
        <taxon>Peronosporaceae</taxon>
        <taxon>Phytophthora</taxon>
    </lineage>
</organism>
<dbReference type="Proteomes" id="UP000736787">
    <property type="component" value="Unassembled WGS sequence"/>
</dbReference>
<dbReference type="VEuPathDB" id="FungiDB:PC110_g8973"/>
<keyword evidence="2" id="KW-0812">Transmembrane</keyword>
<dbReference type="PANTHER" id="PTHR37935:SF1">
    <property type="entry name" value="CHROMOSOME UNDETERMINED SCAFFOLD_14, WHOLE GENOME SHOTGUN SEQUENCE"/>
    <property type="match status" value="1"/>
</dbReference>
<feature type="region of interest" description="Disordered" evidence="1">
    <location>
        <begin position="346"/>
        <end position="426"/>
    </location>
</feature>
<dbReference type="AlphaFoldDB" id="A0A8T1DP13"/>
<name>A0A8T1DP13_9STRA</name>